<dbReference type="SUPFAM" id="SSF51735">
    <property type="entry name" value="NAD(P)-binding Rossmann-fold domains"/>
    <property type="match status" value="1"/>
</dbReference>
<dbReference type="EMBL" id="JADOUF010000001">
    <property type="protein sequence ID" value="MBG6137712.1"/>
    <property type="molecule type" value="Genomic_DNA"/>
</dbReference>
<evidence type="ECO:0000313" key="2">
    <source>
        <dbReference type="Proteomes" id="UP000622552"/>
    </source>
</evidence>
<comment type="caution">
    <text evidence="1">The sequence shown here is derived from an EMBL/GenBank/DDBJ whole genome shotgun (WGS) entry which is preliminary data.</text>
</comment>
<sequence>MPDAWSLVAAARVLLPPGVLTAGVLGQVADAATQVRALARGLPSLTHVAWFDPSTGTPTLPPDLAGTLRRLGVGVCVADSAREAVLGADLVVLGYPARLHPTWLRAGVVLLTPACPGGSPRSSAPSSGSPATASD</sequence>
<dbReference type="RefSeq" id="WP_197004542.1">
    <property type="nucleotide sequence ID" value="NZ_BONS01000024.1"/>
</dbReference>
<dbReference type="Gene3D" id="3.40.50.720">
    <property type="entry name" value="NAD(P)-binding Rossmann-like Domain"/>
    <property type="match status" value="1"/>
</dbReference>
<name>A0A8J7KQR4_9ACTN</name>
<dbReference type="Proteomes" id="UP000622552">
    <property type="component" value="Unassembled WGS sequence"/>
</dbReference>
<dbReference type="AlphaFoldDB" id="A0A8J7KQR4"/>
<keyword evidence="2" id="KW-1185">Reference proteome</keyword>
<gene>
    <name evidence="1" type="ORF">IW245_003906</name>
</gene>
<proteinExistence type="predicted"/>
<reference evidence="1" key="1">
    <citation type="submission" date="2020-11" db="EMBL/GenBank/DDBJ databases">
        <title>Sequencing the genomes of 1000 actinobacteria strains.</title>
        <authorList>
            <person name="Klenk H.-P."/>
        </authorList>
    </citation>
    <scope>NUCLEOTIDE SEQUENCE</scope>
    <source>
        <strain evidence="1">DSM 45356</strain>
    </source>
</reference>
<accession>A0A8J7KQR4</accession>
<organism evidence="1 2">
    <name type="scientific">Longispora fulva</name>
    <dbReference type="NCBI Taxonomy" id="619741"/>
    <lineage>
        <taxon>Bacteria</taxon>
        <taxon>Bacillati</taxon>
        <taxon>Actinomycetota</taxon>
        <taxon>Actinomycetes</taxon>
        <taxon>Micromonosporales</taxon>
        <taxon>Micromonosporaceae</taxon>
        <taxon>Longispora</taxon>
    </lineage>
</organism>
<evidence type="ECO:0000313" key="1">
    <source>
        <dbReference type="EMBL" id="MBG6137712.1"/>
    </source>
</evidence>
<protein>
    <submittedName>
        <fullName evidence="1">Ornithine cyclodeaminase/alanine dehydrogenase-like protein (Mu-crystallin family)</fullName>
    </submittedName>
</protein>
<dbReference type="InterPro" id="IPR036291">
    <property type="entry name" value="NAD(P)-bd_dom_sf"/>
</dbReference>